<gene>
    <name evidence="2" type="ORF">A3D72_00260</name>
</gene>
<protein>
    <submittedName>
        <fullName evidence="2">Uncharacterized protein</fullName>
    </submittedName>
</protein>
<organism evidence="2 3">
    <name type="scientific">Candidatus Uhrbacteria bacterium RIFCSPHIGHO2_02_FULL_57_19</name>
    <dbReference type="NCBI Taxonomy" id="1802391"/>
    <lineage>
        <taxon>Bacteria</taxon>
        <taxon>Candidatus Uhriibacteriota</taxon>
    </lineage>
</organism>
<dbReference type="EMBL" id="MGDZ01000041">
    <property type="protein sequence ID" value="OGL73148.1"/>
    <property type="molecule type" value="Genomic_DNA"/>
</dbReference>
<evidence type="ECO:0000313" key="2">
    <source>
        <dbReference type="EMBL" id="OGL73148.1"/>
    </source>
</evidence>
<comment type="caution">
    <text evidence="2">The sequence shown here is derived from an EMBL/GenBank/DDBJ whole genome shotgun (WGS) entry which is preliminary data.</text>
</comment>
<name>A0A1F7U5P0_9BACT</name>
<sequence length="261" mass="28905">MENQIETTPAVSDPTGPFCTHPRCRGKDIPAPFAFIRGDWEDVRPACSKHATADKDGKPWLLVWAQAAAAQYRRVQAEFQDRTTARPNRTAKPVLTKVAPPAPPDPDLILLKQILEVVGRANTMEIRTQQAGLAIMNGRGQYCSGRQRGLILIRGRDGEKTVFPVDGDHWRGAHRLKALAKAASGRLGLFTFESEAEMAEFEKRKRRQQPREPRPGPVDASVPGIEAQLVAINARFKPQPQKAEAKPNRKARRAGREAATN</sequence>
<reference evidence="2 3" key="1">
    <citation type="journal article" date="2016" name="Nat. Commun.">
        <title>Thousands of microbial genomes shed light on interconnected biogeochemical processes in an aquifer system.</title>
        <authorList>
            <person name="Anantharaman K."/>
            <person name="Brown C.T."/>
            <person name="Hug L.A."/>
            <person name="Sharon I."/>
            <person name="Castelle C.J."/>
            <person name="Probst A.J."/>
            <person name="Thomas B.C."/>
            <person name="Singh A."/>
            <person name="Wilkins M.J."/>
            <person name="Karaoz U."/>
            <person name="Brodie E.L."/>
            <person name="Williams K.H."/>
            <person name="Hubbard S.S."/>
            <person name="Banfield J.F."/>
        </authorList>
    </citation>
    <scope>NUCLEOTIDE SEQUENCE [LARGE SCALE GENOMIC DNA]</scope>
</reference>
<proteinExistence type="predicted"/>
<evidence type="ECO:0000256" key="1">
    <source>
        <dbReference type="SAM" id="MobiDB-lite"/>
    </source>
</evidence>
<dbReference type="Proteomes" id="UP000176303">
    <property type="component" value="Unassembled WGS sequence"/>
</dbReference>
<evidence type="ECO:0000313" key="3">
    <source>
        <dbReference type="Proteomes" id="UP000176303"/>
    </source>
</evidence>
<accession>A0A1F7U5P0</accession>
<feature type="region of interest" description="Disordered" evidence="1">
    <location>
        <begin position="201"/>
        <end position="261"/>
    </location>
</feature>
<dbReference type="AlphaFoldDB" id="A0A1F7U5P0"/>